<proteinExistence type="predicted"/>
<keyword evidence="2" id="KW-1185">Reference proteome</keyword>
<dbReference type="EMBL" id="AP011540">
    <property type="protein sequence ID" value="BAI65286.1"/>
    <property type="molecule type" value="Genomic_DNA"/>
</dbReference>
<reference evidence="1 2" key="3">
    <citation type="journal article" date="2010" name="Sequencing">
        <title>Complete Genome Sequence of Rothia mucilaginosa DY-18: A Clinical Isolate with Dense Meshwork-Like Structures from a Persistent Apical Periodontitis Lesion.</title>
        <authorList>
            <person name="Yamane K."/>
            <person name="Nambu T."/>
            <person name="Yamanaka T."/>
            <person name="Mashimo C."/>
            <person name="Sugimori C."/>
            <person name="Leung K.-P."/>
            <person name="Fukushima H."/>
        </authorList>
    </citation>
    <scope>NUCLEOTIDE SEQUENCE [LARGE SCALE GENOMIC DNA]</scope>
    <source>
        <strain evidence="1 2">DY-18</strain>
    </source>
</reference>
<dbReference type="AlphaFoldDB" id="D2NNR8"/>
<dbReference type="STRING" id="680646.RMDY18_14540"/>
<dbReference type="GO" id="GO:0016301">
    <property type="term" value="F:kinase activity"/>
    <property type="evidence" value="ECO:0007669"/>
    <property type="project" value="UniProtKB-KW"/>
</dbReference>
<name>D2NNR8_ROTMD</name>
<sequence>MKQTSGEAEGVLVKLSEFWACMEYEFGAGYAPVLARDLVLGSLGHVTAAEALDQGVNPRDVWLAICEEQEIPQERRLGPDKEPLR</sequence>
<keyword evidence="1" id="KW-0808">Transferase</keyword>
<dbReference type="eggNOG" id="ENOG50339KE">
    <property type="taxonomic scope" value="Bacteria"/>
</dbReference>
<dbReference type="Pfam" id="PF11248">
    <property type="entry name" value="DUF3046"/>
    <property type="match status" value="1"/>
</dbReference>
<keyword evidence="1" id="KW-0418">Kinase</keyword>
<dbReference type="InterPro" id="IPR021408">
    <property type="entry name" value="DUF3046"/>
</dbReference>
<dbReference type="KEGG" id="rmu:RMDY18_14540"/>
<reference evidence="1 2" key="2">
    <citation type="journal article" date="2010" name="J Osaka Dent Univ">
        <title>Isolation and identification of Rothia mucilaginosa from persistent apical periodontitis lesions.</title>
        <authorList>
            <person name="Yamane K."/>
            <person name="Yoshida M."/>
            <person name="Fujihira T."/>
            <person name="Baba T."/>
            <person name="Tsuji N."/>
            <person name="Hayashi H."/>
            <person name="Sugimori C."/>
            <person name="Yamanaka T."/>
            <person name="Mashimo C."/>
            <person name="Nambu T."/>
            <person name="Kawai H."/>
            <person name="Fukushima H."/>
        </authorList>
    </citation>
    <scope>NUCLEOTIDE SEQUENCE [LARGE SCALE GENOMIC DNA]</scope>
    <source>
        <strain evidence="1 2">DY-18</strain>
    </source>
</reference>
<gene>
    <name evidence="1" type="ordered locus">RMDY18_14540</name>
</gene>
<accession>D2NNR8</accession>
<protein>
    <submittedName>
        <fullName evidence="1">Signal transduction histidine kinase</fullName>
    </submittedName>
</protein>
<organism evidence="1 2">
    <name type="scientific">Rothia mucilaginosa (strain DY-18)</name>
    <name type="common">Stomatococcus mucilaginosus</name>
    <dbReference type="NCBI Taxonomy" id="680646"/>
    <lineage>
        <taxon>Bacteria</taxon>
        <taxon>Bacillati</taxon>
        <taxon>Actinomycetota</taxon>
        <taxon>Actinomycetes</taxon>
        <taxon>Micrococcales</taxon>
        <taxon>Micrococcaceae</taxon>
        <taxon>Rothia</taxon>
    </lineage>
</organism>
<evidence type="ECO:0000313" key="1">
    <source>
        <dbReference type="EMBL" id="BAI65286.1"/>
    </source>
</evidence>
<evidence type="ECO:0000313" key="2">
    <source>
        <dbReference type="Proteomes" id="UP000001883"/>
    </source>
</evidence>
<reference evidence="2" key="1">
    <citation type="submission" date="2009-07" db="EMBL/GenBank/DDBJ databases">
        <title>Complete genome sequence of Rothia mucilaginosa DJ.</title>
        <authorList>
            <person name="Yamane K."/>
            <person name="Nambu T."/>
            <person name="Mashimo C."/>
            <person name="Sugimori C."/>
            <person name="Yamanaka T."/>
            <person name="Leung K."/>
            <person name="Fukushima H."/>
        </authorList>
    </citation>
    <scope>NUCLEOTIDE SEQUENCE [LARGE SCALE GENOMIC DNA]</scope>
    <source>
        <strain evidence="2">DY-18</strain>
    </source>
</reference>
<dbReference type="Proteomes" id="UP000001883">
    <property type="component" value="Chromosome"/>
</dbReference>
<dbReference type="HOGENOM" id="CLU_179041_0_0_11"/>